<dbReference type="AlphaFoldDB" id="A0A561XKL3"/>
<feature type="domain" description="Flavodoxin-like fold" evidence="3">
    <location>
        <begin position="4"/>
        <end position="175"/>
    </location>
</feature>
<dbReference type="SUPFAM" id="SSF52218">
    <property type="entry name" value="Flavoproteins"/>
    <property type="match status" value="1"/>
</dbReference>
<dbReference type="GO" id="GO:0005829">
    <property type="term" value="C:cytosol"/>
    <property type="evidence" value="ECO:0007669"/>
    <property type="project" value="TreeGrafter"/>
</dbReference>
<dbReference type="EMBL" id="VJWE01000014">
    <property type="protein sequence ID" value="TWG36645.1"/>
    <property type="molecule type" value="Genomic_DNA"/>
</dbReference>
<reference evidence="4 5" key="1">
    <citation type="journal article" date="2015" name="Stand. Genomic Sci.">
        <title>Genomic Encyclopedia of Bacterial and Archaeal Type Strains, Phase III: the genomes of soil and plant-associated and newly described type strains.</title>
        <authorList>
            <person name="Whitman W.B."/>
            <person name="Woyke T."/>
            <person name="Klenk H.P."/>
            <person name="Zhou Y."/>
            <person name="Lilburn T.G."/>
            <person name="Beck B.J."/>
            <person name="De Vos P."/>
            <person name="Vandamme P."/>
            <person name="Eisen J.A."/>
            <person name="Garrity G."/>
            <person name="Hugenholtz P."/>
            <person name="Kyrpides N.C."/>
        </authorList>
    </citation>
    <scope>NUCLEOTIDE SEQUENCE [LARGE SCALE GENOMIC DNA]</scope>
    <source>
        <strain evidence="4 5">DSM 64</strain>
    </source>
</reference>
<keyword evidence="2" id="KW-0560">Oxidoreductase</keyword>
<dbReference type="InterPro" id="IPR051545">
    <property type="entry name" value="NAD(P)H_dehydrogenase_qn"/>
</dbReference>
<dbReference type="RefSeq" id="WP_146871469.1">
    <property type="nucleotide sequence ID" value="NZ_VJWE01000014.1"/>
</dbReference>
<dbReference type="PANTHER" id="PTHR10204:SF34">
    <property type="entry name" value="NAD(P)H DEHYDROGENASE [QUINONE] 1 ISOFORM 1"/>
    <property type="match status" value="1"/>
</dbReference>
<dbReference type="PANTHER" id="PTHR10204">
    <property type="entry name" value="NAD P H OXIDOREDUCTASE-RELATED"/>
    <property type="match status" value="1"/>
</dbReference>
<name>A0A561XKL3_ACIDE</name>
<dbReference type="GeneID" id="51112089"/>
<proteinExistence type="inferred from homology"/>
<organism evidence="4 5">
    <name type="scientific">Acidovorax delafieldii</name>
    <name type="common">Pseudomonas delafieldii</name>
    <dbReference type="NCBI Taxonomy" id="47920"/>
    <lineage>
        <taxon>Bacteria</taxon>
        <taxon>Pseudomonadati</taxon>
        <taxon>Pseudomonadota</taxon>
        <taxon>Betaproteobacteria</taxon>
        <taxon>Burkholderiales</taxon>
        <taxon>Comamonadaceae</taxon>
        <taxon>Acidovorax</taxon>
    </lineage>
</organism>
<dbReference type="GO" id="GO:0003955">
    <property type="term" value="F:NAD(P)H dehydrogenase (quinone) activity"/>
    <property type="evidence" value="ECO:0007669"/>
    <property type="project" value="TreeGrafter"/>
</dbReference>
<dbReference type="Gene3D" id="3.40.50.360">
    <property type="match status" value="1"/>
</dbReference>
<dbReference type="Proteomes" id="UP000321485">
    <property type="component" value="Unassembled WGS sequence"/>
</dbReference>
<evidence type="ECO:0000259" key="3">
    <source>
        <dbReference type="Pfam" id="PF02525"/>
    </source>
</evidence>
<comment type="similarity">
    <text evidence="1">Belongs to the NAD(P)H dehydrogenase (quinone) family.</text>
</comment>
<evidence type="ECO:0000313" key="4">
    <source>
        <dbReference type="EMBL" id="TWG36645.1"/>
    </source>
</evidence>
<protein>
    <submittedName>
        <fullName evidence="4">Putative NADPH-quinone reductase</fullName>
    </submittedName>
</protein>
<dbReference type="InterPro" id="IPR003680">
    <property type="entry name" value="Flavodoxin_fold"/>
</dbReference>
<sequence length="196" mass="21174">MDPMRILLIQGHPDALAPHLCHALSQAYAEGAVAAGHVVRQVDVAAIDFALLRSQHEWELGLLPASLKPAQADIGWAQHIVLFFPLWLGDMPALLKGFLEQVARPGFAFNPEGGNPFGRKGLTGRSARVVVTMGMPALVYRWYFRAHSVKSLERNILGFVGVAPVHETLVGSVDQLGEGGVAKWKARMRALGAKAA</sequence>
<evidence type="ECO:0000256" key="2">
    <source>
        <dbReference type="ARBA" id="ARBA00023002"/>
    </source>
</evidence>
<accession>A0A561XKL3</accession>
<gene>
    <name evidence="4" type="ORF">ATF69_3035</name>
</gene>
<evidence type="ECO:0000256" key="1">
    <source>
        <dbReference type="ARBA" id="ARBA00006252"/>
    </source>
</evidence>
<comment type="caution">
    <text evidence="4">The sequence shown here is derived from an EMBL/GenBank/DDBJ whole genome shotgun (WGS) entry which is preliminary data.</text>
</comment>
<evidence type="ECO:0000313" key="5">
    <source>
        <dbReference type="Proteomes" id="UP000321485"/>
    </source>
</evidence>
<dbReference type="InterPro" id="IPR029039">
    <property type="entry name" value="Flavoprotein-like_sf"/>
</dbReference>
<dbReference type="Pfam" id="PF02525">
    <property type="entry name" value="Flavodoxin_2"/>
    <property type="match status" value="1"/>
</dbReference>